<comment type="caution">
    <text evidence="4">The sequence shown here is derived from an EMBL/GenBank/DDBJ whole genome shotgun (WGS) entry which is preliminary data.</text>
</comment>
<dbReference type="GO" id="GO:1990281">
    <property type="term" value="C:efflux pump complex"/>
    <property type="evidence" value="ECO:0007669"/>
    <property type="project" value="TreeGrafter"/>
</dbReference>
<proteinExistence type="inferred from homology"/>
<gene>
    <name evidence="4" type="primary">czcB_1</name>
    <name evidence="4" type="ORF">Poly51_02580</name>
</gene>
<dbReference type="AlphaFoldDB" id="A0A5C6FGK9"/>
<name>A0A5C6FGK9_9BACT</name>
<feature type="chain" id="PRO_5022876809" evidence="2">
    <location>
        <begin position="26"/>
        <end position="288"/>
    </location>
</feature>
<sequence precursor="true">MKYSIQSAIVCTAIAIIASSPGLFAAAPQDNVVHEGFARPVEQVDLAAADSGVLAEIATAEGAMVRAGQLICRFDTSVLDASLAAAQVRFRSRGELAAAQATLRHRRNHLEQLISLREKSHASDQEVIDAELAVAIAEAGKQSAEDKLNVVGQEVTQIQAQIDRHWIVAPFDGVVLELPHAVGERVNAADGYVAKLARLDQLRVRYDVPTSDAVRLRAGDRIAVQFQETNQDAQATVEFISPVTDSGSGTVRIEVLVDNRSGEFRSGMRCMLTDSFGHIAQRRGVQLR</sequence>
<feature type="domain" description="CusB-like beta-barrel" evidence="3">
    <location>
        <begin position="205"/>
        <end position="269"/>
    </location>
</feature>
<keyword evidence="2" id="KW-0732">Signal</keyword>
<dbReference type="NCBIfam" id="TIGR01730">
    <property type="entry name" value="RND_mfp"/>
    <property type="match status" value="1"/>
</dbReference>
<dbReference type="GO" id="GO:0015562">
    <property type="term" value="F:efflux transmembrane transporter activity"/>
    <property type="evidence" value="ECO:0007669"/>
    <property type="project" value="TreeGrafter"/>
</dbReference>
<dbReference type="SUPFAM" id="SSF111369">
    <property type="entry name" value="HlyD-like secretion proteins"/>
    <property type="match status" value="1"/>
</dbReference>
<dbReference type="RefSeq" id="WP_146453537.1">
    <property type="nucleotide sequence ID" value="NZ_SJPW01000001.1"/>
</dbReference>
<dbReference type="Gene3D" id="2.40.30.170">
    <property type="match status" value="1"/>
</dbReference>
<dbReference type="PANTHER" id="PTHR30469">
    <property type="entry name" value="MULTIDRUG RESISTANCE PROTEIN MDTA"/>
    <property type="match status" value="1"/>
</dbReference>
<dbReference type="InterPro" id="IPR058792">
    <property type="entry name" value="Beta-barrel_RND_2"/>
</dbReference>
<dbReference type="Gene3D" id="2.40.50.100">
    <property type="match status" value="1"/>
</dbReference>
<dbReference type="EMBL" id="SJPW01000001">
    <property type="protein sequence ID" value="TWU59985.1"/>
    <property type="molecule type" value="Genomic_DNA"/>
</dbReference>
<evidence type="ECO:0000313" key="4">
    <source>
        <dbReference type="EMBL" id="TWU59985.1"/>
    </source>
</evidence>
<comment type="similarity">
    <text evidence="1">Belongs to the membrane fusion protein (MFP) (TC 8.A.1) family.</text>
</comment>
<evidence type="ECO:0000256" key="1">
    <source>
        <dbReference type="ARBA" id="ARBA00009477"/>
    </source>
</evidence>
<reference evidence="4 5" key="1">
    <citation type="submission" date="2019-02" db="EMBL/GenBank/DDBJ databases">
        <title>Deep-cultivation of Planctomycetes and their phenomic and genomic characterization uncovers novel biology.</title>
        <authorList>
            <person name="Wiegand S."/>
            <person name="Jogler M."/>
            <person name="Boedeker C."/>
            <person name="Pinto D."/>
            <person name="Vollmers J."/>
            <person name="Rivas-Marin E."/>
            <person name="Kohn T."/>
            <person name="Peeters S.H."/>
            <person name="Heuer A."/>
            <person name="Rast P."/>
            <person name="Oberbeckmann S."/>
            <person name="Bunk B."/>
            <person name="Jeske O."/>
            <person name="Meyerdierks A."/>
            <person name="Storesund J.E."/>
            <person name="Kallscheuer N."/>
            <person name="Luecker S."/>
            <person name="Lage O.M."/>
            <person name="Pohl T."/>
            <person name="Merkel B.J."/>
            <person name="Hornburger P."/>
            <person name="Mueller R.-W."/>
            <person name="Bruemmer F."/>
            <person name="Labrenz M."/>
            <person name="Spormann A.M."/>
            <person name="Op Den Camp H."/>
            <person name="Overmann J."/>
            <person name="Amann R."/>
            <person name="Jetten M.S.M."/>
            <person name="Mascher T."/>
            <person name="Medema M.H."/>
            <person name="Devos D.P."/>
            <person name="Kaster A.-K."/>
            <person name="Ovreas L."/>
            <person name="Rohde M."/>
            <person name="Galperin M.Y."/>
            <person name="Jogler C."/>
        </authorList>
    </citation>
    <scope>NUCLEOTIDE SEQUENCE [LARGE SCALE GENOMIC DNA]</scope>
    <source>
        <strain evidence="4 5">Poly51</strain>
    </source>
</reference>
<dbReference type="Gene3D" id="1.10.287.470">
    <property type="entry name" value="Helix hairpin bin"/>
    <property type="match status" value="1"/>
</dbReference>
<accession>A0A5C6FGK9</accession>
<evidence type="ECO:0000256" key="2">
    <source>
        <dbReference type="SAM" id="SignalP"/>
    </source>
</evidence>
<dbReference type="OrthoDB" id="268285at2"/>
<dbReference type="InterPro" id="IPR006143">
    <property type="entry name" value="RND_pump_MFP"/>
</dbReference>
<dbReference type="PANTHER" id="PTHR30469:SF15">
    <property type="entry name" value="HLYD FAMILY OF SECRETION PROTEINS"/>
    <property type="match status" value="1"/>
</dbReference>
<keyword evidence="5" id="KW-1185">Reference proteome</keyword>
<protein>
    <submittedName>
        <fullName evidence="4">Cobalt-zinc-cadmium resistance protein CzcB</fullName>
    </submittedName>
</protein>
<dbReference type="Proteomes" id="UP000318288">
    <property type="component" value="Unassembled WGS sequence"/>
</dbReference>
<feature type="signal peptide" evidence="2">
    <location>
        <begin position="1"/>
        <end position="25"/>
    </location>
</feature>
<organism evidence="4 5">
    <name type="scientific">Rubripirellula tenax</name>
    <dbReference type="NCBI Taxonomy" id="2528015"/>
    <lineage>
        <taxon>Bacteria</taxon>
        <taxon>Pseudomonadati</taxon>
        <taxon>Planctomycetota</taxon>
        <taxon>Planctomycetia</taxon>
        <taxon>Pirellulales</taxon>
        <taxon>Pirellulaceae</taxon>
        <taxon>Rubripirellula</taxon>
    </lineage>
</organism>
<evidence type="ECO:0000313" key="5">
    <source>
        <dbReference type="Proteomes" id="UP000318288"/>
    </source>
</evidence>
<dbReference type="Pfam" id="PF25954">
    <property type="entry name" value="Beta-barrel_RND_2"/>
    <property type="match status" value="1"/>
</dbReference>
<evidence type="ECO:0000259" key="3">
    <source>
        <dbReference type="Pfam" id="PF25954"/>
    </source>
</evidence>